<dbReference type="RefSeq" id="WP_076695428.1">
    <property type="nucleotide sequence ID" value="NZ_CP015093.1"/>
</dbReference>
<proteinExistence type="predicted"/>
<organism evidence="1 2">
    <name type="scientific">Salipiger abyssi</name>
    <dbReference type="NCBI Taxonomy" id="1250539"/>
    <lineage>
        <taxon>Bacteria</taxon>
        <taxon>Pseudomonadati</taxon>
        <taxon>Pseudomonadota</taxon>
        <taxon>Alphaproteobacteria</taxon>
        <taxon>Rhodobacterales</taxon>
        <taxon>Roseobacteraceae</taxon>
        <taxon>Salipiger</taxon>
    </lineage>
</organism>
<dbReference type="KEGG" id="paby:Ga0080574_TMP803"/>
<sequence>MIFRIAATVPLVLADCATLPDLPETAALIEPAVSLQTAPPPTHAIVTQKSRRIEAPADWRSLNDAQGPGGGA</sequence>
<dbReference type="EMBL" id="CP015093">
    <property type="protein sequence ID" value="APZ51137.1"/>
    <property type="molecule type" value="Genomic_DNA"/>
</dbReference>
<dbReference type="OrthoDB" id="7869473at2"/>
<reference evidence="1 2" key="1">
    <citation type="submission" date="2016-04" db="EMBL/GenBank/DDBJ databases">
        <title>Deep-sea bacteria in the southern Pacific.</title>
        <authorList>
            <person name="Tang K."/>
        </authorList>
    </citation>
    <scope>NUCLEOTIDE SEQUENCE [LARGE SCALE GENOMIC DNA]</scope>
    <source>
        <strain evidence="1 2">JLT2014</strain>
    </source>
</reference>
<evidence type="ECO:0000313" key="2">
    <source>
        <dbReference type="Proteomes" id="UP000187059"/>
    </source>
</evidence>
<accession>A0A1P8UP49</accession>
<dbReference type="STRING" id="1250539.Ga0080574_TMP803"/>
<dbReference type="AlphaFoldDB" id="A0A1P8UP49"/>
<protein>
    <submittedName>
        <fullName evidence="1">Uncharacterized protein</fullName>
    </submittedName>
</protein>
<gene>
    <name evidence="1" type="ORF">Ga0080574_TMP803</name>
</gene>
<name>A0A1P8UP49_9RHOB</name>
<keyword evidence="2" id="KW-1185">Reference proteome</keyword>
<dbReference type="Proteomes" id="UP000187059">
    <property type="component" value="Chromosome"/>
</dbReference>
<evidence type="ECO:0000313" key="1">
    <source>
        <dbReference type="EMBL" id="APZ51137.1"/>
    </source>
</evidence>